<dbReference type="InterPro" id="IPR013783">
    <property type="entry name" value="Ig-like_fold"/>
</dbReference>
<gene>
    <name evidence="5" type="ordered locus">Geob_3326</name>
</gene>
<dbReference type="PROSITE" id="PS00330">
    <property type="entry name" value="HEMOLYSIN_CALCIUM"/>
    <property type="match status" value="18"/>
</dbReference>
<dbReference type="InterPro" id="IPR011049">
    <property type="entry name" value="Serralysin-like_metalloprot_C"/>
</dbReference>
<evidence type="ECO:0000313" key="6">
    <source>
        <dbReference type="Proteomes" id="UP000007721"/>
    </source>
</evidence>
<reference evidence="5 6" key="1">
    <citation type="submission" date="2009-01" db="EMBL/GenBank/DDBJ databases">
        <title>Complete sequence of Geobacter sp. FRC-32.</title>
        <authorList>
            <consortium name="US DOE Joint Genome Institute"/>
            <person name="Lucas S."/>
            <person name="Copeland A."/>
            <person name="Lapidus A."/>
            <person name="Glavina del Rio T."/>
            <person name="Dalin E."/>
            <person name="Tice H."/>
            <person name="Bruce D."/>
            <person name="Goodwin L."/>
            <person name="Pitluck S."/>
            <person name="Saunders E."/>
            <person name="Brettin T."/>
            <person name="Detter J.C."/>
            <person name="Han C."/>
            <person name="Larimer F."/>
            <person name="Land M."/>
            <person name="Hauser L."/>
            <person name="Kyrpides N."/>
            <person name="Ovchinnikova G."/>
            <person name="Kostka J."/>
            <person name="Richardson P."/>
        </authorList>
    </citation>
    <scope>NUCLEOTIDE SEQUENCE [LARGE SCALE GENOMIC DNA]</scope>
    <source>
        <strain evidence="6">DSM 22248 / JCM 15807 / FRC-32</strain>
    </source>
</reference>
<evidence type="ECO:0000313" key="5">
    <source>
        <dbReference type="EMBL" id="ACM21669.1"/>
    </source>
</evidence>
<sequence>MLQNKNLYQLTQLAEASYANFWNSAVNRPFTTAADIQRQLSAKGINDTQGKAITDHWSVVSHQKNTEHGFSATVFQSKDASSQYVLAIRGTETGTGTIVDDLINSDGGDLVRDGLALDQIVDLYNYWQQLTSAKGSVYQAAVFETLTAETVAYNAAVASGPLGLTYIASLRARTDIVIDEPTGQVRKILFVDSNVIYSDSRSQGLGVNPASVTVVGHSLGGHLAAAFSRLFPTATTGTLMINGAGYGDGFAMGAGGNGPSNVNNLFSMLNGTSSFDSSNITNLVGSAGMDFVAQDWWIGLHQPGSKLTIQTESANLSTTFGHGSSQMTDSMAIYDLLFRLDTNLAARSTADALARLESTFKSSSPTANNTFESIVNTLSKLLVSANATPIPIANREALYARIKQIRTAIDSIPAGSVTVDPLPIYPVSTIINMAKGIDLNTNDSLAYRYALKELNPFAVRGLDYSNANKNGELNLLNMSTGQGSLSEAWIADRAAMLSWIIQANTLDQGTVPTSFSDGSVWHFSDLTTGKSVRAGQGLFPPRHYVIFGKEGADTITGGEYADRFYGAGGNDAMYGYGGNDYLEGGKGDDTLYGGKGNDILYGGQGYDTYIYNIGDGTDTIVDQDNLGRILIRRNGQTIQTGTLYSRGNNIWTDASGKVLLTHNSPWRLVLEDGGIIELGENFQDGDFGLDLTELPANNISNTILGDYTPVPAESNEYQYDAIGIPIANAKTDSLGNIIYDATAPSPTRRDYLYDSAGNDLIKAGGGSDIINATRGGDNIIEGGSGSDIVADYGNGNNVLFGEFQGDMADLVSAGETAEGINEKGDLVSSGSGNDQLYGSIRNDALFGGGGNDLLVGGGGNDTILADAAISSASREWNVNNADFTGLSFDEALVGGIDNIYGGSGNDIIYAGGGNDSVDGGIGNDNLYGEGGNDSITGGGGDDFIQGDADWQALDTHGNDYIDGGAGNDRIAGLGGNDEVFGGDGNDVLQGNDGDDYLDGEAGDDLLVGNNGNDQLMGGDGLDEMAGNEGDDYLDGEAGDDKMYGDDGKDELFGGDGNDWLEGNKDGDYLDGEDGDDVLLGGEENDRLFGGEGNDRLQGDMGDDYLDGEAGNDNLMGLEGNDRLFGGDGNDLLQGGAGDDYFDGGNGDDELTGEAGDNRIFGGSGNDRLQGGVGNDYLNGGEGDDNLYGGDGTNVLVGGSGNDTYYIDPTREITEIYDNFNGDEQNTIKVLGDINLDNVVTEVKDGKLTLTLRTKPDNGNTGGNSSGTVGECASQLGDPITFYIGNEISYAIYDLGYTPGPMTVESALMQLGLPLPGDNGGYLDEQQLSLDELVALSRDQNEVDFCRAGSTPPSRKPDPLLVDLDGDGIETTRINTTTYFDHDANGTAERTAWIGKDDGLLVMDRNGDGIINNGRELFGDNTLLRSGSLAGGGFAALTDLDSNKDGKIDATDPGFDRLRVWQDGNGDAVSTPDELIDLYTLGIKEIALATQSVNALDGKGNTIVSNGTFTREDGSTSTIAEYRLKRNLTHTISAGGTAGADEVATLPELKGSGNLIDLSQAMAGNPALKTLVGQFLTEGSATARAGLMEQILFTWSGADSVTAGSRGWFIDARKVAFIEAYMGREFTSRWGSSPNDQAAILLDNIYQRVSETSYAQLMMQTHLQDLYSQVEWKWDDAQQRQVADLSQVTATIAETMATDAEAGRQLLTEFARTWRASNSTNSTAYLNFREYFINMDPDLAWMMDTGGLTATASSFGTNRSEALDGRTMSQTYLSSGDGDDVLYAGSADTKMFSNGGDSLLVGGTGNDYLVGGEGSDVLEGGNGYDILTGGAGNDTYIFRRGTGIDSVSDYGISASQDVIYVGDFITAEEVSLRRTGDDLVLTITDSGDRMVVKNWFWNDTSQVERIQFADGTFWNVDTIKKKVLQGTENADILTGYESDDTITGLDGNDLLKGGAGNDSLDGGTGNDYLSGGSGNDTYLFGRGSGSDVIEEVANPATEQNIVQLGDGVGPDDLEFMVTGEDLFIAVKNSNDQLQIKGWFAAEPARIEELHFADGTVWDRNAILSMMAVPTNTDDYLAGTPNGDLLNGGGGYDSIYGFGGNDILIGGSEDDYIVGGQGNDTLDGGAGYDDLYDNDGTNRLSGGADEDYLEVAGGVNELDGGADSDRLLTTAGSNTIFFRRGDGFDYVETYLTSAYTVGDAVIFGEGIRPEDLSIQINDSSISGDGYGGEIPTFVPTAAFVDGAYGGGFGSSVQLAIGIGNDEGMLITGTPADTGYGGGYGGTILNLHNLSIQRFVFADGRELSLADIIGMADEGVIGYQTSPWWDKFLLGSVANDEIYGNFNNDKIDARDYDDYLNGQYGDDALSAGSGQDDVFGGDGDDVLAGGRGDDYLSGGFGNDVYAFNRGDGHDYIDNYPGTAYGETDTISFGVDILPADIRATIDTSTGNLVLSIAGTDDNITIPWTDPNNGFATLSASAIARVQFIDAGGSNRIFDLAGLIEAHKDELVAAATTPVSLFGADADTFELTGTVDAAGWQYAVAYAQTGDLFAEPNYLYGSWGNDTITGRAGDDTLEGGYGDDRLAGGSGDDTYAYYQWDGNDTIDDVSTPGDPNSLLFGYGITPDDITLSHDKGQGQLILNILTTGETIRINHFVADDPYGPHAVEYFKFDDGTVLTWSQMIDKGFDIIGSSWDDDLPGTATTDRISGNEGNDFIAAGRGDDILAGGNGDDFYHYNPGDGIDRINDLSLPGEENTLAFGEGIALPDITQRLTYRDNTLIIRVGDGGDEIHLSNFDPNQADSGPRAIQTFTFADGTSITYEDLVKNTFILQGDTTNDAIRGTNLSDRLYGYEGSDWLDAGEGNDTLTSGTGDDELEGGTGNDAYVFNLGDGVDTISDSATLEEGNIIHFGAGITAADLRTRIDGNTLVIEYGNGGDAIILDNYDYSGLNGSHVVEHIEFADGSIIRLASLVDPGTEGNDLIFGTPFDDVINAKGGDDEVYGLAGNDHLSGGTGSDRLDGGDDEDIIDGGGGNDTLTGGKDFDTYLFNIGDGSDVIVDAADKGIGNIAAFGTGITRNDVSLTVDGNDLLITYGGSGDQIRVINYNPTGRRSDLPVSALQFADGSTMYLQELINQAPAIGTSLIDQSATEDTAFTLRLPDDAFIDPEGLPMSYRLSGPGNAPLPSWIIFNPVTRTLNGTPGNGDVGIHEVVVTAYDDLGTTSRRSFFVTVQNTNDAPVVVEAIPAQNVLEDSPFSYRIPAAAFDDIDAGDSLTLSAALSDGAPLPAWLQFDAATGTFSGTPGNDDVGSLSINVTATDLAGAAVDNAFDLTVENANDAPVAVTPLTPQNAVEDLPFSYSIPADTFNDMDKGDSLTLSATLADGSALPAWLQFDAATGTFTGTPDNSNVGAYQLSVTATDLAGAAASTDLGLTVANVNDAPVVNGVVTDQVAQSGHLVSFAIPTGLFADVDKGDILTISGTNGDGSPLPAWLTYDQASGTMSGTPDNSAIGSHTICLTATDQAGAQVDTSFTMEVLRNRLPIAVPDTAELDEDGPSPSVTGNVLANDSDPDLGDVLTVADPGVREGEYGYLGLSGDGRYGYILDNLSEDVQSLGRSAQVTEHFDYTVTDGEDAVPSSLEITIRGKNDAPILEEHLDDRRIKKGKEFSFSIDSDSFEDADEGDALTYTATLADGTALPDWLKFDGTTGIFSGTAPKTAGYLDIKVTATDMVEATGSTEGSLSVSDTFELSFGKSRKESDDRRKDDHREDKLDWMKKAGPGHREDEQGSFRPGHDDDHDHGHDRRRSEDHSVSNGNDYLDRQRLDDFLQDFDQPSPGTDREIATRWQAVSDALKEELADFDNDFGNHRKQSGDFSFMNYDHGSGFGRGIVDSSLLTAGSGTELKDFKGLKEGLRRLG</sequence>
<dbReference type="InterPro" id="IPR050557">
    <property type="entry name" value="RTX_toxin/Mannuronan_C5-epim"/>
</dbReference>
<dbReference type="Pfam" id="PF06594">
    <property type="entry name" value="HCBP_related"/>
    <property type="match status" value="5"/>
</dbReference>
<dbReference type="STRING" id="316067.Geob_3326"/>
<dbReference type="Gene3D" id="3.40.50.1820">
    <property type="entry name" value="alpha/beta hydrolase"/>
    <property type="match status" value="1"/>
</dbReference>
<dbReference type="PANTHER" id="PTHR38340:SF1">
    <property type="entry name" value="S-LAYER PROTEIN"/>
    <property type="match status" value="1"/>
</dbReference>
<dbReference type="KEGG" id="geo:Geob_3326"/>
<dbReference type="InterPro" id="IPR002126">
    <property type="entry name" value="Cadherin-like_dom"/>
</dbReference>
<dbReference type="HOGENOM" id="CLU_224186_0_0_7"/>
<dbReference type="InterPro" id="IPR010221">
    <property type="entry name" value="VCBS_dom"/>
</dbReference>
<dbReference type="InterPro" id="IPR006644">
    <property type="entry name" value="Cadg"/>
</dbReference>
<dbReference type="PROSITE" id="PS50268">
    <property type="entry name" value="CADHERIN_2"/>
    <property type="match status" value="1"/>
</dbReference>
<dbReference type="Proteomes" id="UP000007721">
    <property type="component" value="Chromosome"/>
</dbReference>
<evidence type="ECO:0000256" key="2">
    <source>
        <dbReference type="ARBA" id="ARBA00022525"/>
    </source>
</evidence>
<dbReference type="SUPFAM" id="SSF51120">
    <property type="entry name" value="beta-Roll"/>
    <property type="match status" value="12"/>
</dbReference>
<keyword evidence="6" id="KW-1185">Reference proteome</keyword>
<dbReference type="GO" id="GO:0007156">
    <property type="term" value="P:homophilic cell adhesion via plasma membrane adhesion molecules"/>
    <property type="evidence" value="ECO:0007669"/>
    <property type="project" value="InterPro"/>
</dbReference>
<feature type="compositionally biased region" description="Acidic residues" evidence="3">
    <location>
        <begin position="1028"/>
        <end position="1037"/>
    </location>
</feature>
<dbReference type="SMART" id="SM00736">
    <property type="entry name" value="CADG"/>
    <property type="match status" value="5"/>
</dbReference>
<dbReference type="InterPro" id="IPR018511">
    <property type="entry name" value="Hemolysin-typ_Ca-bd_CS"/>
</dbReference>
<dbReference type="EMBL" id="CP001390">
    <property type="protein sequence ID" value="ACM21669.1"/>
    <property type="molecule type" value="Genomic_DNA"/>
</dbReference>
<dbReference type="InterPro" id="IPR040853">
    <property type="entry name" value="RapA2_cadherin-like"/>
</dbReference>
<dbReference type="Pfam" id="PF05345">
    <property type="entry name" value="He_PIG"/>
    <property type="match status" value="5"/>
</dbReference>
<feature type="compositionally biased region" description="Basic and acidic residues" evidence="3">
    <location>
        <begin position="3742"/>
        <end position="3798"/>
    </location>
</feature>
<dbReference type="InterPro" id="IPR001343">
    <property type="entry name" value="Hemolysn_Ca-bd"/>
</dbReference>
<dbReference type="SUPFAM" id="SSF49313">
    <property type="entry name" value="Cadherin-like"/>
    <property type="match status" value="5"/>
</dbReference>
<dbReference type="eggNOG" id="COG2931">
    <property type="taxonomic scope" value="Bacteria"/>
</dbReference>
<keyword evidence="2" id="KW-0964">Secreted</keyword>
<dbReference type="Gene3D" id="2.150.10.10">
    <property type="entry name" value="Serralysin-like metalloprotease, C-terminal"/>
    <property type="match status" value="12"/>
</dbReference>
<dbReference type="NCBIfam" id="TIGR01965">
    <property type="entry name" value="VCBS_repeat"/>
    <property type="match status" value="1"/>
</dbReference>
<comment type="subcellular location">
    <subcellularLocation>
        <location evidence="1">Secreted</location>
    </subcellularLocation>
</comment>
<dbReference type="GO" id="GO:0016020">
    <property type="term" value="C:membrane"/>
    <property type="evidence" value="ECO:0007669"/>
    <property type="project" value="InterPro"/>
</dbReference>
<dbReference type="SUPFAM" id="SSF53474">
    <property type="entry name" value="alpha/beta-Hydrolases"/>
    <property type="match status" value="2"/>
</dbReference>
<dbReference type="PRINTS" id="PR00313">
    <property type="entry name" value="CABNDNGRPT"/>
</dbReference>
<dbReference type="InterPro" id="IPR010566">
    <property type="entry name" value="Haemolys_ca-bd"/>
</dbReference>
<protein>
    <submittedName>
        <fullName evidence="5">HCBP_related repeat, He_PIG repeat and VCBS domain protein</fullName>
    </submittedName>
</protein>
<feature type="domain" description="Cadherin" evidence="4">
    <location>
        <begin position="3357"/>
        <end position="3432"/>
    </location>
</feature>
<proteinExistence type="predicted"/>
<evidence type="ECO:0000256" key="1">
    <source>
        <dbReference type="ARBA" id="ARBA00004613"/>
    </source>
</evidence>
<dbReference type="GO" id="GO:0005509">
    <property type="term" value="F:calcium ion binding"/>
    <property type="evidence" value="ECO:0007669"/>
    <property type="project" value="InterPro"/>
</dbReference>
<feature type="region of interest" description="Disordered" evidence="3">
    <location>
        <begin position="3740"/>
        <end position="3805"/>
    </location>
</feature>
<accession>B9M4Y5</accession>
<dbReference type="GO" id="GO:0005576">
    <property type="term" value="C:extracellular region"/>
    <property type="evidence" value="ECO:0007669"/>
    <property type="project" value="UniProtKB-SubCell"/>
</dbReference>
<dbReference type="InterPro" id="IPR015919">
    <property type="entry name" value="Cadherin-like_sf"/>
</dbReference>
<dbReference type="Pfam" id="PF00353">
    <property type="entry name" value="HemolysinCabind"/>
    <property type="match status" value="21"/>
</dbReference>
<dbReference type="Gene3D" id="2.60.40.10">
    <property type="entry name" value="Immunoglobulins"/>
    <property type="match status" value="5"/>
</dbReference>
<feature type="region of interest" description="Disordered" evidence="3">
    <location>
        <begin position="1008"/>
        <end position="1075"/>
    </location>
</feature>
<dbReference type="OrthoDB" id="5405960at2"/>
<feature type="compositionally biased region" description="Basic and acidic residues" evidence="3">
    <location>
        <begin position="1038"/>
        <end position="1051"/>
    </location>
</feature>
<evidence type="ECO:0000256" key="3">
    <source>
        <dbReference type="SAM" id="MobiDB-lite"/>
    </source>
</evidence>
<dbReference type="InterPro" id="IPR029058">
    <property type="entry name" value="AB_hydrolase_fold"/>
</dbReference>
<dbReference type="Pfam" id="PF17803">
    <property type="entry name" value="Cadherin_4"/>
    <property type="match status" value="1"/>
</dbReference>
<name>B9M4Y5_GEODF</name>
<organism evidence="5 6">
    <name type="scientific">Geotalea daltonii (strain DSM 22248 / JCM 15807 / FRC-32)</name>
    <name type="common">Geobacter daltonii</name>
    <dbReference type="NCBI Taxonomy" id="316067"/>
    <lineage>
        <taxon>Bacteria</taxon>
        <taxon>Pseudomonadati</taxon>
        <taxon>Thermodesulfobacteriota</taxon>
        <taxon>Desulfuromonadia</taxon>
        <taxon>Geobacterales</taxon>
        <taxon>Geobacteraceae</taxon>
        <taxon>Geotalea</taxon>
    </lineage>
</organism>
<dbReference type="PANTHER" id="PTHR38340">
    <property type="entry name" value="S-LAYER PROTEIN"/>
    <property type="match status" value="1"/>
</dbReference>
<evidence type="ECO:0000259" key="4">
    <source>
        <dbReference type="PROSITE" id="PS50268"/>
    </source>
</evidence>